<dbReference type="Pfam" id="PF04816">
    <property type="entry name" value="TrmK"/>
    <property type="match status" value="1"/>
</dbReference>
<organism evidence="1 2">
    <name type="scientific">Kandleria vitulina DSM 20405</name>
    <dbReference type="NCBI Taxonomy" id="1410657"/>
    <lineage>
        <taxon>Bacteria</taxon>
        <taxon>Bacillati</taxon>
        <taxon>Bacillota</taxon>
        <taxon>Erysipelotrichia</taxon>
        <taxon>Erysipelotrichales</taxon>
        <taxon>Coprobacillaceae</taxon>
        <taxon>Kandleria</taxon>
    </lineage>
</organism>
<dbReference type="PIRSF" id="PIRSF018637">
    <property type="entry name" value="TrmK"/>
    <property type="match status" value="1"/>
</dbReference>
<dbReference type="GO" id="GO:0160105">
    <property type="term" value="F:tRNA (adenine(22)-N1)-methyltransferase activity"/>
    <property type="evidence" value="ECO:0007669"/>
    <property type="project" value="InterPro"/>
</dbReference>
<evidence type="ECO:0000313" key="2">
    <source>
        <dbReference type="Proteomes" id="UP000051841"/>
    </source>
</evidence>
<comment type="caution">
    <text evidence="1">The sequence shown here is derived from an EMBL/GenBank/DDBJ whole genome shotgun (WGS) entry which is preliminary data.</text>
</comment>
<dbReference type="Gene3D" id="1.10.287.1890">
    <property type="match status" value="1"/>
</dbReference>
<dbReference type="SUPFAM" id="SSF53335">
    <property type="entry name" value="S-adenosyl-L-methionine-dependent methyltransferases"/>
    <property type="match status" value="1"/>
</dbReference>
<dbReference type="RefSeq" id="WP_031589658.1">
    <property type="nucleotide sequence ID" value="NZ_JNKN01000032.1"/>
</dbReference>
<accession>A0A0R2H7V8</accession>
<evidence type="ECO:0000313" key="1">
    <source>
        <dbReference type="EMBL" id="KRN48834.1"/>
    </source>
</evidence>
<dbReference type="PANTHER" id="PTHR38451">
    <property type="entry name" value="TRNA (ADENINE(22)-N(1))-METHYLTRANSFERASE"/>
    <property type="match status" value="1"/>
</dbReference>
<evidence type="ECO:0008006" key="3">
    <source>
        <dbReference type="Google" id="ProtNLM"/>
    </source>
</evidence>
<reference evidence="1 2" key="1">
    <citation type="journal article" date="2015" name="Genome Announc.">
        <title>Expanding the biotechnology potential of lactobacilli through comparative genomics of 213 strains and associated genera.</title>
        <authorList>
            <person name="Sun Z."/>
            <person name="Harris H.M."/>
            <person name="McCann A."/>
            <person name="Guo C."/>
            <person name="Argimon S."/>
            <person name="Zhang W."/>
            <person name="Yang X."/>
            <person name="Jeffery I.B."/>
            <person name="Cooney J.C."/>
            <person name="Kagawa T.F."/>
            <person name="Liu W."/>
            <person name="Song Y."/>
            <person name="Salvetti E."/>
            <person name="Wrobel A."/>
            <person name="Rasinkangas P."/>
            <person name="Parkhill J."/>
            <person name="Rea M.C."/>
            <person name="O'Sullivan O."/>
            <person name="Ritari J."/>
            <person name="Douillard F.P."/>
            <person name="Paul Ross R."/>
            <person name="Yang R."/>
            <person name="Briner A.E."/>
            <person name="Felis G.E."/>
            <person name="de Vos W.M."/>
            <person name="Barrangou R."/>
            <person name="Klaenhammer T.R."/>
            <person name="Caufield P.W."/>
            <person name="Cui Y."/>
            <person name="Zhang H."/>
            <person name="O'Toole P.W."/>
        </authorList>
    </citation>
    <scope>NUCLEOTIDE SEQUENCE [LARGE SCALE GENOMIC DNA]</scope>
    <source>
        <strain evidence="1 2">DSM 20405</strain>
    </source>
</reference>
<dbReference type="PANTHER" id="PTHR38451:SF1">
    <property type="entry name" value="TRNA (ADENINE(22)-N(1))-METHYLTRANSFERASE"/>
    <property type="match status" value="1"/>
</dbReference>
<protein>
    <recommendedName>
        <fullName evidence="3">SAM-dependent methyltransferase</fullName>
    </recommendedName>
</protein>
<dbReference type="Proteomes" id="UP000051841">
    <property type="component" value="Unassembled WGS sequence"/>
</dbReference>
<dbReference type="InterPro" id="IPR006901">
    <property type="entry name" value="TrmK"/>
</dbReference>
<proteinExistence type="predicted"/>
<keyword evidence="2" id="KW-1185">Reference proteome</keyword>
<dbReference type="InterPro" id="IPR029063">
    <property type="entry name" value="SAM-dependent_MTases_sf"/>
</dbReference>
<dbReference type="PATRIC" id="fig|1410657.5.peg.1083"/>
<sequence length="225" mass="25650">MKLKSKRLLKIAECIKNYKKGNILADIGTDHAYLPCFLFKEKAISHAYACDVAEGPLHSSMATIAQEEVEGHVIPLLGDGLAPIVDKEVDMISICGMGGLLMTQILDRHPEKMETARFFLQANTAIDLLREYLMKHDMRIIDEDVVKDAHHIYEIIIVEKGKDVSYTKEELIFGPVLMRKKDPLFIEKWQKQLVSQSNILKGLPQTNEKYQEVKDMVDLIKKVIE</sequence>
<dbReference type="EMBL" id="JQBL01000028">
    <property type="protein sequence ID" value="KRN48834.1"/>
    <property type="molecule type" value="Genomic_DNA"/>
</dbReference>
<dbReference type="Gene3D" id="3.40.50.150">
    <property type="entry name" value="Vaccinia Virus protein VP39"/>
    <property type="match status" value="1"/>
</dbReference>
<dbReference type="AlphaFoldDB" id="A0A0R2H7V8"/>
<gene>
    <name evidence="1" type="ORF">IV49_GL001042</name>
</gene>
<name>A0A0R2H7V8_9FIRM</name>